<evidence type="ECO:0000256" key="12">
    <source>
        <dbReference type="ARBA" id="ARBA00022840"/>
    </source>
</evidence>
<name>A0A3Q9BM62_9LACT</name>
<dbReference type="GO" id="GO:0005524">
    <property type="term" value="F:ATP binding"/>
    <property type="evidence" value="ECO:0007669"/>
    <property type="project" value="UniProtKB-KW"/>
</dbReference>
<evidence type="ECO:0000256" key="3">
    <source>
        <dbReference type="ARBA" id="ARBA00005150"/>
    </source>
</evidence>
<comment type="cofactor">
    <cofactor evidence="1">
        <name>Mg(2+)</name>
        <dbReference type="ChEBI" id="CHEBI:18420"/>
    </cofactor>
</comment>
<evidence type="ECO:0000256" key="8">
    <source>
        <dbReference type="ARBA" id="ARBA00019357"/>
    </source>
</evidence>
<dbReference type="GO" id="GO:0046656">
    <property type="term" value="P:folic acid biosynthetic process"/>
    <property type="evidence" value="ECO:0007669"/>
    <property type="project" value="UniProtKB-KW"/>
</dbReference>
<dbReference type="InterPro" id="IPR013221">
    <property type="entry name" value="Mur_ligase_cen"/>
</dbReference>
<accession>A0A3Q9BM62</accession>
<comment type="similarity">
    <text evidence="4 18">Belongs to the folylpolyglutamate synthase family.</text>
</comment>
<evidence type="ECO:0000256" key="17">
    <source>
        <dbReference type="ARBA" id="ARBA00049161"/>
    </source>
</evidence>
<dbReference type="Gene3D" id="3.40.1190.10">
    <property type="entry name" value="Mur-like, catalytic domain"/>
    <property type="match status" value="1"/>
</dbReference>
<evidence type="ECO:0000259" key="20">
    <source>
        <dbReference type="Pfam" id="PF08245"/>
    </source>
</evidence>
<evidence type="ECO:0000256" key="13">
    <source>
        <dbReference type="ARBA" id="ARBA00022842"/>
    </source>
</evidence>
<dbReference type="OrthoDB" id="9809356at2"/>
<comment type="catalytic activity">
    <reaction evidence="16">
        <text>(6S)-5,6,7,8-tetrahydrofolyl-(gamma-L-Glu)(n) + L-glutamate + ATP = (6S)-5,6,7,8-tetrahydrofolyl-(gamma-L-Glu)(n+1) + ADP + phosphate + H(+)</text>
        <dbReference type="Rhea" id="RHEA:10580"/>
        <dbReference type="Rhea" id="RHEA-COMP:14738"/>
        <dbReference type="Rhea" id="RHEA-COMP:14740"/>
        <dbReference type="ChEBI" id="CHEBI:15378"/>
        <dbReference type="ChEBI" id="CHEBI:29985"/>
        <dbReference type="ChEBI" id="CHEBI:30616"/>
        <dbReference type="ChEBI" id="CHEBI:43474"/>
        <dbReference type="ChEBI" id="CHEBI:141005"/>
        <dbReference type="ChEBI" id="CHEBI:456216"/>
        <dbReference type="EC" id="6.3.2.17"/>
    </reaction>
</comment>
<dbReference type="PROSITE" id="PS01012">
    <property type="entry name" value="FOLYLPOLYGLU_SYNT_2"/>
    <property type="match status" value="1"/>
</dbReference>
<proteinExistence type="inferred from homology"/>
<dbReference type="SUPFAM" id="SSF53244">
    <property type="entry name" value="MurD-like peptide ligases, peptide-binding domain"/>
    <property type="match status" value="1"/>
</dbReference>
<dbReference type="FunFam" id="3.40.1190.10:FF:000004">
    <property type="entry name" value="Dihydrofolate synthase/folylpolyglutamate synthase"/>
    <property type="match status" value="1"/>
</dbReference>
<keyword evidence="9 18" id="KW-0436">Ligase</keyword>
<dbReference type="Proteomes" id="UP000273326">
    <property type="component" value="Chromosome"/>
</dbReference>
<dbReference type="InterPro" id="IPR036565">
    <property type="entry name" value="Mur-like_cat_sf"/>
</dbReference>
<evidence type="ECO:0000259" key="19">
    <source>
        <dbReference type="Pfam" id="PF02875"/>
    </source>
</evidence>
<dbReference type="PANTHER" id="PTHR11136">
    <property type="entry name" value="FOLYLPOLYGLUTAMATE SYNTHASE-RELATED"/>
    <property type="match status" value="1"/>
</dbReference>
<feature type="domain" description="Mur ligase C-terminal" evidence="19">
    <location>
        <begin position="302"/>
        <end position="419"/>
    </location>
</feature>
<keyword evidence="10" id="KW-0479">Metal-binding</keyword>
<dbReference type="GO" id="GO:0008841">
    <property type="term" value="F:dihydrofolate synthase activity"/>
    <property type="evidence" value="ECO:0007669"/>
    <property type="project" value="UniProtKB-EC"/>
</dbReference>
<dbReference type="InterPro" id="IPR004101">
    <property type="entry name" value="Mur_ligase_C"/>
</dbReference>
<evidence type="ECO:0000256" key="6">
    <source>
        <dbReference type="ARBA" id="ARBA00013023"/>
    </source>
</evidence>
<dbReference type="InterPro" id="IPR036615">
    <property type="entry name" value="Mur_ligase_C_dom_sf"/>
</dbReference>
<feature type="domain" description="Mur ligase central" evidence="20">
    <location>
        <begin position="129"/>
        <end position="272"/>
    </location>
</feature>
<comment type="catalytic activity">
    <reaction evidence="17">
        <text>7,8-dihydropteroate + L-glutamate + ATP = 7,8-dihydrofolate + ADP + phosphate + H(+)</text>
        <dbReference type="Rhea" id="RHEA:23584"/>
        <dbReference type="ChEBI" id="CHEBI:15378"/>
        <dbReference type="ChEBI" id="CHEBI:17839"/>
        <dbReference type="ChEBI" id="CHEBI:29985"/>
        <dbReference type="ChEBI" id="CHEBI:30616"/>
        <dbReference type="ChEBI" id="CHEBI:43474"/>
        <dbReference type="ChEBI" id="CHEBI:57451"/>
        <dbReference type="ChEBI" id="CHEBI:456216"/>
        <dbReference type="EC" id="6.3.2.12"/>
    </reaction>
</comment>
<keyword evidence="14" id="KW-0289">Folate biosynthesis</keyword>
<keyword evidence="12 18" id="KW-0067">ATP-binding</keyword>
<evidence type="ECO:0000256" key="1">
    <source>
        <dbReference type="ARBA" id="ARBA00001946"/>
    </source>
</evidence>
<dbReference type="InterPro" id="IPR018109">
    <property type="entry name" value="Folylpolyglutamate_synth_CS"/>
</dbReference>
<dbReference type="Pfam" id="PF08245">
    <property type="entry name" value="Mur_ligase_M"/>
    <property type="match status" value="1"/>
</dbReference>
<evidence type="ECO:0000256" key="18">
    <source>
        <dbReference type="PIRNR" id="PIRNR001563"/>
    </source>
</evidence>
<dbReference type="EC" id="6.3.2.17" evidence="7"/>
<evidence type="ECO:0000256" key="15">
    <source>
        <dbReference type="ARBA" id="ARBA00030592"/>
    </source>
</evidence>
<evidence type="ECO:0000256" key="16">
    <source>
        <dbReference type="ARBA" id="ARBA00047493"/>
    </source>
</evidence>
<dbReference type="AlphaFoldDB" id="A0A3Q9BM62"/>
<dbReference type="GO" id="GO:0046872">
    <property type="term" value="F:metal ion binding"/>
    <property type="evidence" value="ECO:0007669"/>
    <property type="project" value="UniProtKB-KW"/>
</dbReference>
<comment type="pathway">
    <text evidence="3">Cofactor biosynthesis; tetrahydrofolylpolyglutamate biosynthesis.</text>
</comment>
<reference evidence="22" key="1">
    <citation type="submission" date="2018-12" db="EMBL/GenBank/DDBJ databases">
        <title>Complete genome sequencing of Jeotgalibaca sp. H21T32.</title>
        <authorList>
            <person name="Bae J.-W."/>
            <person name="Lee S.-Y."/>
        </authorList>
    </citation>
    <scope>NUCLEOTIDE SEQUENCE [LARGE SCALE GENOMIC DNA]</scope>
    <source>
        <strain evidence="22">H21T32</strain>
    </source>
</reference>
<dbReference type="PIRSF" id="PIRSF001563">
    <property type="entry name" value="Folylpolyglu_synth"/>
    <property type="match status" value="1"/>
</dbReference>
<dbReference type="GO" id="GO:0004326">
    <property type="term" value="F:tetrahydrofolylpolyglutamate synthase activity"/>
    <property type="evidence" value="ECO:0007669"/>
    <property type="project" value="UniProtKB-EC"/>
</dbReference>
<dbReference type="KEGG" id="jeh:EJN90_10965"/>
<dbReference type="NCBIfam" id="TIGR01499">
    <property type="entry name" value="folC"/>
    <property type="match status" value="1"/>
</dbReference>
<evidence type="ECO:0000256" key="5">
    <source>
        <dbReference type="ARBA" id="ARBA00011245"/>
    </source>
</evidence>
<comment type="pathway">
    <text evidence="2">Cofactor biosynthesis; tetrahydrofolate biosynthesis; 7,8-dihydrofolate from 2-amino-4-hydroxy-6-hydroxymethyl-7,8-dihydropteridine diphosphate and 4-aminobenzoate: step 2/2.</text>
</comment>
<dbReference type="PANTHER" id="PTHR11136:SF0">
    <property type="entry name" value="DIHYDROFOLATE SYNTHETASE-RELATED"/>
    <property type="match status" value="1"/>
</dbReference>
<evidence type="ECO:0000256" key="11">
    <source>
        <dbReference type="ARBA" id="ARBA00022741"/>
    </source>
</evidence>
<dbReference type="SUPFAM" id="SSF53623">
    <property type="entry name" value="MurD-like peptide ligases, catalytic domain"/>
    <property type="match status" value="1"/>
</dbReference>
<dbReference type="EMBL" id="CP034465">
    <property type="protein sequence ID" value="AZP05120.1"/>
    <property type="molecule type" value="Genomic_DNA"/>
</dbReference>
<comment type="subunit">
    <text evidence="5">Monomer.</text>
</comment>
<evidence type="ECO:0000313" key="21">
    <source>
        <dbReference type="EMBL" id="AZP05120.1"/>
    </source>
</evidence>
<gene>
    <name evidence="21" type="ORF">EJN90_10965</name>
</gene>
<dbReference type="RefSeq" id="WP_126111193.1">
    <property type="nucleotide sequence ID" value="NZ_CP034465.1"/>
</dbReference>
<evidence type="ECO:0000256" key="10">
    <source>
        <dbReference type="ARBA" id="ARBA00022723"/>
    </source>
</evidence>
<evidence type="ECO:0000256" key="4">
    <source>
        <dbReference type="ARBA" id="ARBA00008276"/>
    </source>
</evidence>
<sequence length="433" mass="48820">MFETYEEALEWIHTRRGMGPKPGIRRMEWMMERLDHPEQKFKSIHIAGTNGKGSTVAYLTSLFKENGHTVGSFTSPHIMKFNERISLNGKPISDEEVVGLANRIRPLYEEISLTELGGLTEFEVVTSMMFLYFSQVKPNVVLLEVGLGGLFDSTNVVVPNLSVITTIGIDHIKILGSTIEEIAFQKAGIIKDSVSVVVGNISYPAKKVLLEVAKERGAKVSMFGETFKAEHHPTSSGFHETFDYQSDTCDLENLEISLMGKHQVENAATALHVFRIFCDENQLSYTKEKIKTGLLHAFWPVRMEVVSQKPLVVLDGAHNEPAMKALLKALENHFSGKKIHVLYASLTTKELEKIGEWLKRIPNSTIHLTTFDFPQVASLIELEERMEIPTAIYHPDWQAAVKDLLEKTKDDELLLITGSLYFLSKVRHLLLKK</sequence>
<dbReference type="Gene3D" id="3.90.190.20">
    <property type="entry name" value="Mur ligase, C-terminal domain"/>
    <property type="match status" value="1"/>
</dbReference>
<keyword evidence="13" id="KW-0460">Magnesium</keyword>
<dbReference type="GO" id="GO:0005737">
    <property type="term" value="C:cytoplasm"/>
    <property type="evidence" value="ECO:0007669"/>
    <property type="project" value="TreeGrafter"/>
</dbReference>
<keyword evidence="11 18" id="KW-0547">Nucleotide-binding</keyword>
<evidence type="ECO:0000313" key="22">
    <source>
        <dbReference type="Proteomes" id="UP000273326"/>
    </source>
</evidence>
<dbReference type="Pfam" id="PF02875">
    <property type="entry name" value="Mur_ligase_C"/>
    <property type="match status" value="1"/>
</dbReference>
<evidence type="ECO:0000256" key="9">
    <source>
        <dbReference type="ARBA" id="ARBA00022598"/>
    </source>
</evidence>
<dbReference type="EC" id="6.3.2.12" evidence="6"/>
<protein>
    <recommendedName>
        <fullName evidence="8">Dihydrofolate synthase/folylpolyglutamate synthase</fullName>
        <ecNumber evidence="6">6.3.2.12</ecNumber>
        <ecNumber evidence="7">6.3.2.17</ecNumber>
    </recommendedName>
    <alternativeName>
        <fullName evidence="15">Tetrahydrofolylpolyglutamate synthase</fullName>
    </alternativeName>
</protein>
<organism evidence="21 22">
    <name type="scientific">Jeotgalibaca ciconiae</name>
    <dbReference type="NCBI Taxonomy" id="2496265"/>
    <lineage>
        <taxon>Bacteria</taxon>
        <taxon>Bacillati</taxon>
        <taxon>Bacillota</taxon>
        <taxon>Bacilli</taxon>
        <taxon>Lactobacillales</taxon>
        <taxon>Carnobacteriaceae</taxon>
        <taxon>Jeotgalibaca</taxon>
    </lineage>
</organism>
<evidence type="ECO:0000256" key="14">
    <source>
        <dbReference type="ARBA" id="ARBA00022909"/>
    </source>
</evidence>
<evidence type="ECO:0000256" key="7">
    <source>
        <dbReference type="ARBA" id="ARBA00013025"/>
    </source>
</evidence>
<evidence type="ECO:0000256" key="2">
    <source>
        <dbReference type="ARBA" id="ARBA00004799"/>
    </source>
</evidence>
<dbReference type="InterPro" id="IPR001645">
    <property type="entry name" value="Folylpolyglutamate_synth"/>
</dbReference>
<keyword evidence="22" id="KW-1185">Reference proteome</keyword>